<dbReference type="InterPro" id="IPR042185">
    <property type="entry name" value="Serpin_sf_2"/>
</dbReference>
<dbReference type="AlphaFoldDB" id="A0A162CAG3"/>
<dbReference type="SMART" id="SM00093">
    <property type="entry name" value="SERPIN"/>
    <property type="match status" value="1"/>
</dbReference>
<dbReference type="Proteomes" id="UP000076858">
    <property type="component" value="Unassembled WGS sequence"/>
</dbReference>
<proteinExistence type="inferred from homology"/>
<dbReference type="PROSITE" id="PS00284">
    <property type="entry name" value="SERPIN"/>
    <property type="match status" value="1"/>
</dbReference>
<comment type="similarity">
    <text evidence="1">Belongs to the serpin family.</text>
</comment>
<comment type="caution">
    <text evidence="2">The sequence shown here is derived from an EMBL/GenBank/DDBJ whole genome shotgun (WGS) entry which is preliminary data.</text>
</comment>
<dbReference type="SUPFAM" id="SSF56574">
    <property type="entry name" value="Serpins"/>
    <property type="match status" value="1"/>
</dbReference>
<organism evidence="2 3">
    <name type="scientific">Daphnia magna</name>
    <dbReference type="NCBI Taxonomy" id="35525"/>
    <lineage>
        <taxon>Eukaryota</taxon>
        <taxon>Metazoa</taxon>
        <taxon>Ecdysozoa</taxon>
        <taxon>Arthropoda</taxon>
        <taxon>Crustacea</taxon>
        <taxon>Branchiopoda</taxon>
        <taxon>Diplostraca</taxon>
        <taxon>Cladocera</taxon>
        <taxon>Anomopoda</taxon>
        <taxon>Daphniidae</taxon>
        <taxon>Daphnia</taxon>
    </lineage>
</organism>
<evidence type="ECO:0000313" key="3">
    <source>
        <dbReference type="Proteomes" id="UP000076858"/>
    </source>
</evidence>
<accession>A0A162CAG3</accession>
<evidence type="ECO:0000313" key="2">
    <source>
        <dbReference type="EMBL" id="KZS02901.1"/>
    </source>
</evidence>
<dbReference type="InterPro" id="IPR042178">
    <property type="entry name" value="Serpin_sf_1"/>
</dbReference>
<dbReference type="Gene3D" id="2.30.39.10">
    <property type="entry name" value="Alpha-1-antitrypsin, domain 1"/>
    <property type="match status" value="1"/>
</dbReference>
<dbReference type="InterPro" id="IPR023796">
    <property type="entry name" value="Serpin_dom"/>
</dbReference>
<keyword evidence="3" id="KW-1185">Reference proteome</keyword>
<evidence type="ECO:0000256" key="1">
    <source>
        <dbReference type="RuleBase" id="RU000411"/>
    </source>
</evidence>
<dbReference type="InterPro" id="IPR036186">
    <property type="entry name" value="Serpin_sf"/>
</dbReference>
<dbReference type="Gene3D" id="3.30.497.10">
    <property type="entry name" value="Antithrombin, subunit I, domain 2"/>
    <property type="match status" value="1"/>
</dbReference>
<sequence>MTLKMEGRCIIVVTCLALFVSNGLAASVGSGKGSAPLGERVSQEECLKERAQINFGNVSETNTTRNRSANQDDKALADLFAGQMQFSLDIFKKIFNASQSGAPSNKGTSENIFFSPTSIYSALLLAYFGANNRTEQQLANVLGFETTDKVGTVQAYKLVKFTRQLMRVAGLVKYDFDVANRLYFNEDENVRPCIKDIFNEDIEMVNFAFQPAEARLRINRWVEDITRGKIQDLVTSDTINSNTRVALVNAAYFKGLWASQFKVANTRLTSFAINQKEDGVANMMFQKGRFRHAAVEELQANLLEMPFLGDDVSFFALLPEGNNGLEETISRLTLDTLRNAMSNTFPVSVDVGIPKFRMEQTLSLRNVLVKMGLTDMFDSLAADFSGFNGVAGLKFDAATHKAFIEVNEEGSEAAAATALVAFRMARPLNGVKFICDRPFMFFIYDNLSESILFMGVYRNPK</sequence>
<dbReference type="STRING" id="35525.A0A162CAG3"/>
<dbReference type="Pfam" id="PF00079">
    <property type="entry name" value="Serpin"/>
    <property type="match status" value="1"/>
</dbReference>
<dbReference type="OrthoDB" id="671595at2759"/>
<dbReference type="PANTHER" id="PTHR11461">
    <property type="entry name" value="SERINE PROTEASE INHIBITOR, SERPIN"/>
    <property type="match status" value="1"/>
</dbReference>
<dbReference type="PANTHER" id="PTHR11461:SF278">
    <property type="entry name" value="SERINE PROTEASE INHIBITOR 88EA"/>
    <property type="match status" value="1"/>
</dbReference>
<reference evidence="2 3" key="1">
    <citation type="submission" date="2016-03" db="EMBL/GenBank/DDBJ databases">
        <title>EvidentialGene: Evidence-directed Construction of Genes on Genomes.</title>
        <authorList>
            <person name="Gilbert D.G."/>
            <person name="Choi J.-H."/>
            <person name="Mockaitis K."/>
            <person name="Colbourne J."/>
            <person name="Pfrender M."/>
        </authorList>
    </citation>
    <scope>NUCLEOTIDE SEQUENCE [LARGE SCALE GENOMIC DNA]</scope>
    <source>
        <strain evidence="2 3">Xinb3</strain>
        <tissue evidence="2">Complete organism</tissue>
    </source>
</reference>
<protein>
    <submittedName>
        <fullName evidence="2">Serpin B13</fullName>
    </submittedName>
</protein>
<gene>
    <name evidence="2" type="ORF">APZ42_034500</name>
</gene>
<dbReference type="EMBL" id="LRGB01003380">
    <property type="protein sequence ID" value="KZS02901.1"/>
    <property type="molecule type" value="Genomic_DNA"/>
</dbReference>
<dbReference type="InterPro" id="IPR000215">
    <property type="entry name" value="Serpin_fam"/>
</dbReference>
<name>A0A162CAG3_9CRUS</name>
<dbReference type="GO" id="GO:0005615">
    <property type="term" value="C:extracellular space"/>
    <property type="evidence" value="ECO:0007669"/>
    <property type="project" value="InterPro"/>
</dbReference>
<dbReference type="GO" id="GO:0004867">
    <property type="term" value="F:serine-type endopeptidase inhibitor activity"/>
    <property type="evidence" value="ECO:0007669"/>
    <property type="project" value="UniProtKB-KW"/>
</dbReference>
<dbReference type="InterPro" id="IPR023795">
    <property type="entry name" value="Serpin_CS"/>
</dbReference>
<dbReference type="CDD" id="cd19594">
    <property type="entry name" value="serpin_crustaceans_chelicerates_insects"/>
    <property type="match status" value="1"/>
</dbReference>